<dbReference type="RefSeq" id="WP_317124348.1">
    <property type="nucleotide sequence ID" value="NZ_JAWJBA010000729.1"/>
</dbReference>
<proteinExistence type="predicted"/>
<dbReference type="Gene3D" id="3.90.950.20">
    <property type="entry name" value="CinA-like"/>
    <property type="match status" value="1"/>
</dbReference>
<accession>A0ABU3XHR0</accession>
<feature type="domain" description="CinA C-terminal" evidence="1">
    <location>
        <begin position="2"/>
        <end position="49"/>
    </location>
</feature>
<dbReference type="InterPro" id="IPR008136">
    <property type="entry name" value="CinA_C"/>
</dbReference>
<comment type="caution">
    <text evidence="2">The sequence shown here is derived from an EMBL/GenBank/DDBJ whole genome shotgun (WGS) entry which is preliminary data.</text>
</comment>
<reference evidence="2 3" key="1">
    <citation type="submission" date="2023-10" db="EMBL/GenBank/DDBJ databases">
        <title>Screening of Alkalihalobacillus lindianensis BZ-TG-R113 and Its Alleviation of Salt Stress on Rapeseed Growth.</title>
        <authorList>
            <person name="Zhao B."/>
            <person name="Guo T."/>
        </authorList>
    </citation>
    <scope>NUCLEOTIDE SEQUENCE [LARGE SCALE GENOMIC DNA]</scope>
    <source>
        <strain evidence="2 3">BZ-TG-R113</strain>
    </source>
</reference>
<evidence type="ECO:0000313" key="3">
    <source>
        <dbReference type="Proteomes" id="UP001287282"/>
    </source>
</evidence>
<dbReference type="EMBL" id="JAWJBA010000729">
    <property type="protein sequence ID" value="MDV2687432.1"/>
    <property type="molecule type" value="Genomic_DNA"/>
</dbReference>
<sequence length="57" mass="6297">MEGKPVGTVYIGISIKGRPTNVEKITLGGSRAANRERAVKFGCYFLIRNLRESQNAE</sequence>
<protein>
    <submittedName>
        <fullName evidence="2">CinA family protein</fullName>
    </submittedName>
</protein>
<dbReference type="Pfam" id="PF02464">
    <property type="entry name" value="CinA"/>
    <property type="match status" value="1"/>
</dbReference>
<dbReference type="SUPFAM" id="SSF142433">
    <property type="entry name" value="CinA-like"/>
    <property type="match status" value="1"/>
</dbReference>
<name>A0ABU3XHR0_9BACI</name>
<organism evidence="2 3">
    <name type="scientific">Alkalihalophilus lindianensis</name>
    <dbReference type="NCBI Taxonomy" id="1630542"/>
    <lineage>
        <taxon>Bacteria</taxon>
        <taxon>Bacillati</taxon>
        <taxon>Bacillota</taxon>
        <taxon>Bacilli</taxon>
        <taxon>Bacillales</taxon>
        <taxon>Bacillaceae</taxon>
        <taxon>Alkalihalophilus</taxon>
    </lineage>
</organism>
<dbReference type="InterPro" id="IPR036653">
    <property type="entry name" value="CinA-like_C"/>
</dbReference>
<keyword evidence="3" id="KW-1185">Reference proteome</keyword>
<dbReference type="Proteomes" id="UP001287282">
    <property type="component" value="Unassembled WGS sequence"/>
</dbReference>
<evidence type="ECO:0000313" key="2">
    <source>
        <dbReference type="EMBL" id="MDV2687432.1"/>
    </source>
</evidence>
<evidence type="ECO:0000259" key="1">
    <source>
        <dbReference type="Pfam" id="PF02464"/>
    </source>
</evidence>
<gene>
    <name evidence="2" type="ORF">RYX56_24100</name>
</gene>